<reference evidence="2" key="2">
    <citation type="submission" date="2023-06" db="EMBL/GenBank/DDBJ databases">
        <title>Long-read-based genome assembly of the green algal bacterivore Cymbomonas tetramitiformis.</title>
        <authorList>
            <person name="Gyaltshen Y."/>
            <person name="Rozenberg A."/>
            <person name="Paasch A."/>
            <person name="Burns J.A."/>
            <person name="Warring S."/>
            <person name="Larson R."/>
            <person name="Maurer-Alcala X."/>
            <person name="Dacks J."/>
            <person name="Kim E."/>
        </authorList>
    </citation>
    <scope>NUCLEOTIDE SEQUENCE</scope>
    <source>
        <strain evidence="2">PLY_AMNH</strain>
    </source>
</reference>
<dbReference type="AlphaFoldDB" id="A0AAE0BXP7"/>
<sequence>MVRAADHEPLRIPHTLLIVALPETIVRRFPSGDTRSCAATITVASNEALWAYEFRSDGEPWRLGPQFSLERTAGGAVISGMASRQVRQHTLSGLKTGPRSGRGASTPSTA</sequence>
<dbReference type="EMBL" id="LGRX02032267">
    <property type="protein sequence ID" value="KAK3244114.1"/>
    <property type="molecule type" value="Genomic_DNA"/>
</dbReference>
<evidence type="ECO:0000256" key="1">
    <source>
        <dbReference type="SAM" id="MobiDB-lite"/>
    </source>
</evidence>
<proteinExistence type="predicted"/>
<feature type="region of interest" description="Disordered" evidence="1">
    <location>
        <begin position="87"/>
        <end position="110"/>
    </location>
</feature>
<accession>A0AAE0BXP7</accession>
<protein>
    <submittedName>
        <fullName evidence="2">Uncharacterized protein</fullName>
    </submittedName>
</protein>
<dbReference type="Proteomes" id="UP001190700">
    <property type="component" value="Unassembled WGS sequence"/>
</dbReference>
<evidence type="ECO:0000313" key="3">
    <source>
        <dbReference type="EMBL" id="KAK3244114.1"/>
    </source>
</evidence>
<evidence type="ECO:0000313" key="2">
    <source>
        <dbReference type="EMBL" id="KAK3244113.1"/>
    </source>
</evidence>
<comment type="caution">
    <text evidence="2">The sequence shown here is derived from an EMBL/GenBank/DDBJ whole genome shotgun (WGS) entry which is preliminary data.</text>
</comment>
<name>A0AAE0BXP7_9CHLO</name>
<dbReference type="EMBL" id="LGRX02032268">
    <property type="protein sequence ID" value="KAK3244113.1"/>
    <property type="molecule type" value="Genomic_DNA"/>
</dbReference>
<reference evidence="2 4" key="1">
    <citation type="journal article" date="2015" name="Genome Biol. Evol.">
        <title>Comparative Genomics of a Bacterivorous Green Alga Reveals Evolutionary Causalities and Consequences of Phago-Mixotrophic Mode of Nutrition.</title>
        <authorList>
            <person name="Burns J.A."/>
            <person name="Paasch A."/>
            <person name="Narechania A."/>
            <person name="Kim E."/>
        </authorList>
    </citation>
    <scope>NUCLEOTIDE SEQUENCE [LARGE SCALE GENOMIC DNA]</scope>
    <source>
        <strain evidence="2">PLY_AMNH</strain>
    </source>
</reference>
<keyword evidence="4" id="KW-1185">Reference proteome</keyword>
<gene>
    <name evidence="3" type="ORF">CYMTET_46262</name>
    <name evidence="2" type="ORF">CYMTET_46263</name>
</gene>
<organism evidence="2 4">
    <name type="scientific">Cymbomonas tetramitiformis</name>
    <dbReference type="NCBI Taxonomy" id="36881"/>
    <lineage>
        <taxon>Eukaryota</taxon>
        <taxon>Viridiplantae</taxon>
        <taxon>Chlorophyta</taxon>
        <taxon>Pyramimonadophyceae</taxon>
        <taxon>Pyramimonadales</taxon>
        <taxon>Pyramimonadaceae</taxon>
        <taxon>Cymbomonas</taxon>
    </lineage>
</organism>
<evidence type="ECO:0000313" key="4">
    <source>
        <dbReference type="Proteomes" id="UP001190700"/>
    </source>
</evidence>